<evidence type="ECO:0000256" key="7">
    <source>
        <dbReference type="ARBA" id="ARBA00023136"/>
    </source>
</evidence>
<dbReference type="InterPro" id="IPR043429">
    <property type="entry name" value="ArtM/GltK/GlnP/TcyL/YhdX-like"/>
</dbReference>
<evidence type="ECO:0000256" key="6">
    <source>
        <dbReference type="ARBA" id="ARBA00022989"/>
    </source>
</evidence>
<dbReference type="STRING" id="319970.RV00_GL000062"/>
<dbReference type="EMBL" id="JXKM01000001">
    <property type="protein sequence ID" value="OJG37105.1"/>
    <property type="molecule type" value="Genomic_DNA"/>
</dbReference>
<keyword evidence="5" id="KW-0029">Amino-acid transport</keyword>
<dbReference type="CDD" id="cd06261">
    <property type="entry name" value="TM_PBP2"/>
    <property type="match status" value="1"/>
</dbReference>
<dbReference type="AlphaFoldDB" id="A0A1L8SYJ6"/>
<evidence type="ECO:0000256" key="5">
    <source>
        <dbReference type="ARBA" id="ARBA00022970"/>
    </source>
</evidence>
<protein>
    <recommendedName>
        <fullName evidence="9">ABC transmembrane type-1 domain-containing protein</fullName>
    </recommendedName>
</protein>
<dbReference type="InterPro" id="IPR035906">
    <property type="entry name" value="MetI-like_sf"/>
</dbReference>
<evidence type="ECO:0000259" key="9">
    <source>
        <dbReference type="PROSITE" id="PS50928"/>
    </source>
</evidence>
<dbReference type="OrthoDB" id="9805999at2"/>
<keyword evidence="4 8" id="KW-0812">Transmembrane</keyword>
<dbReference type="PROSITE" id="PS50928">
    <property type="entry name" value="ABC_TM1"/>
    <property type="match status" value="1"/>
</dbReference>
<dbReference type="Proteomes" id="UP000183700">
    <property type="component" value="Unassembled WGS sequence"/>
</dbReference>
<dbReference type="GO" id="GO:0043190">
    <property type="term" value="C:ATP-binding cassette (ABC) transporter complex"/>
    <property type="evidence" value="ECO:0007669"/>
    <property type="project" value="InterPro"/>
</dbReference>
<dbReference type="SUPFAM" id="SSF161098">
    <property type="entry name" value="MetI-like"/>
    <property type="match status" value="1"/>
</dbReference>
<reference evidence="10 11" key="1">
    <citation type="submission" date="2014-12" db="EMBL/GenBank/DDBJ databases">
        <title>Draft genome sequences of 29 type strains of Enterococci.</title>
        <authorList>
            <person name="Zhong Z."/>
            <person name="Sun Z."/>
            <person name="Liu W."/>
            <person name="Zhang W."/>
            <person name="Zhang H."/>
        </authorList>
    </citation>
    <scope>NUCLEOTIDE SEQUENCE [LARGE SCALE GENOMIC DNA]</scope>
    <source>
        <strain evidence="10 11">DSM 22802</strain>
    </source>
</reference>
<keyword evidence="6 8" id="KW-1133">Transmembrane helix</keyword>
<evidence type="ECO:0000256" key="8">
    <source>
        <dbReference type="RuleBase" id="RU363032"/>
    </source>
</evidence>
<dbReference type="InterPro" id="IPR010065">
    <property type="entry name" value="AA_ABC_transptr_permease_3TM"/>
</dbReference>
<accession>A0A1L8SYJ6</accession>
<comment type="caution">
    <text evidence="10">The sequence shown here is derived from an EMBL/GenBank/DDBJ whole genome shotgun (WGS) entry which is preliminary data.</text>
</comment>
<dbReference type="GO" id="GO:0022857">
    <property type="term" value="F:transmembrane transporter activity"/>
    <property type="evidence" value="ECO:0007669"/>
    <property type="project" value="InterPro"/>
</dbReference>
<keyword evidence="11" id="KW-1185">Reference proteome</keyword>
<feature type="transmembrane region" description="Helical" evidence="8">
    <location>
        <begin position="56"/>
        <end position="79"/>
    </location>
</feature>
<dbReference type="NCBIfam" id="TIGR01726">
    <property type="entry name" value="HEQRo_perm_3TM"/>
    <property type="match status" value="1"/>
</dbReference>
<evidence type="ECO:0000256" key="4">
    <source>
        <dbReference type="ARBA" id="ARBA00022692"/>
    </source>
</evidence>
<evidence type="ECO:0000313" key="10">
    <source>
        <dbReference type="EMBL" id="OJG37105.1"/>
    </source>
</evidence>
<comment type="similarity">
    <text evidence="8">Belongs to the binding-protein-dependent transport system permease family.</text>
</comment>
<comment type="subcellular location">
    <subcellularLocation>
        <location evidence="1 8">Cell membrane</location>
        <topology evidence="1 8">Multi-pass membrane protein</topology>
    </subcellularLocation>
</comment>
<organism evidence="10 11">
    <name type="scientific">Enterococcus devriesei</name>
    <dbReference type="NCBI Taxonomy" id="319970"/>
    <lineage>
        <taxon>Bacteria</taxon>
        <taxon>Bacillati</taxon>
        <taxon>Bacillota</taxon>
        <taxon>Bacilli</taxon>
        <taxon>Lactobacillales</taxon>
        <taxon>Enterococcaceae</taxon>
        <taxon>Enterococcus</taxon>
    </lineage>
</organism>
<dbReference type="PANTHER" id="PTHR30614">
    <property type="entry name" value="MEMBRANE COMPONENT OF AMINO ACID ABC TRANSPORTER"/>
    <property type="match status" value="1"/>
</dbReference>
<keyword evidence="3" id="KW-1003">Cell membrane</keyword>
<evidence type="ECO:0000256" key="3">
    <source>
        <dbReference type="ARBA" id="ARBA00022475"/>
    </source>
</evidence>
<dbReference type="Gene3D" id="1.10.3720.10">
    <property type="entry name" value="MetI-like"/>
    <property type="match status" value="1"/>
</dbReference>
<gene>
    <name evidence="10" type="ORF">RV00_GL000062</name>
</gene>
<feature type="transmembrane region" description="Helical" evidence="8">
    <location>
        <begin position="24"/>
        <end position="44"/>
    </location>
</feature>
<feature type="domain" description="ABC transmembrane type-1" evidence="9">
    <location>
        <begin position="20"/>
        <end position="208"/>
    </location>
</feature>
<evidence type="ECO:0000313" key="11">
    <source>
        <dbReference type="Proteomes" id="UP000183700"/>
    </source>
</evidence>
<proteinExistence type="inferred from homology"/>
<dbReference type="Pfam" id="PF00528">
    <property type="entry name" value="BPD_transp_1"/>
    <property type="match status" value="1"/>
</dbReference>
<keyword evidence="2 8" id="KW-0813">Transport</keyword>
<dbReference type="RefSeq" id="WP_071860617.1">
    <property type="nucleotide sequence ID" value="NZ_CAURXW010000001.1"/>
</dbReference>
<dbReference type="InterPro" id="IPR000515">
    <property type="entry name" value="MetI-like"/>
</dbReference>
<evidence type="ECO:0000256" key="1">
    <source>
        <dbReference type="ARBA" id="ARBA00004651"/>
    </source>
</evidence>
<sequence>MERMLDIIQSSALPLFWALLKMTIPLTLISFALGMVLALITALARISKNRLLNGFFFLYVWIFRGTPLLVQLFIVFFGLPSVGIQMDAWAAAILTFSLNTGAYASENIRSALLAIPQGQYESAASLGMSRWQILYRIIAPQAFKIALPPLSNNFVSLVKDTSLAASITIVEIFMTAQRIAARTYEPLLLYSMVAVYYLVFCTFLNYLQSVLEKRMVY</sequence>
<keyword evidence="7 8" id="KW-0472">Membrane</keyword>
<dbReference type="PANTHER" id="PTHR30614:SF0">
    <property type="entry name" value="L-CYSTINE TRANSPORT SYSTEM PERMEASE PROTEIN TCYL"/>
    <property type="match status" value="1"/>
</dbReference>
<dbReference type="GO" id="GO:0006865">
    <property type="term" value="P:amino acid transport"/>
    <property type="evidence" value="ECO:0007669"/>
    <property type="project" value="UniProtKB-KW"/>
</dbReference>
<name>A0A1L8SYJ6_9ENTE</name>
<feature type="transmembrane region" description="Helical" evidence="8">
    <location>
        <begin position="187"/>
        <end position="207"/>
    </location>
</feature>
<evidence type="ECO:0000256" key="2">
    <source>
        <dbReference type="ARBA" id="ARBA00022448"/>
    </source>
</evidence>